<evidence type="ECO:0000256" key="1">
    <source>
        <dbReference type="SAM" id="MobiDB-lite"/>
    </source>
</evidence>
<comment type="caution">
    <text evidence="2">The sequence shown here is derived from an EMBL/GenBank/DDBJ whole genome shotgun (WGS) entry which is preliminary data.</text>
</comment>
<evidence type="ECO:0000313" key="2">
    <source>
        <dbReference type="EMBL" id="KAF5667805.1"/>
    </source>
</evidence>
<accession>A0A8H5WR10</accession>
<protein>
    <submittedName>
        <fullName evidence="2">Major facilitator superfamily transporter transporter</fullName>
    </submittedName>
</protein>
<dbReference type="Gene3D" id="3.10.129.10">
    <property type="entry name" value="Hotdog Thioesterase"/>
    <property type="match status" value="1"/>
</dbReference>
<dbReference type="Proteomes" id="UP000567885">
    <property type="component" value="Unassembled WGS sequence"/>
</dbReference>
<sequence length="237" mass="27340">MSALASYADTSRAYWLRYTASREPKIEDKAAWGGLMTPITTVMLPIESSIRYFQALKFPDAIVVRHKILTKPFTKSSQILEMEAIVVSRRQGVEVARIHERLSFVNYSDGKRQQVNAAQFKPALVSLYDTQIQHEQETEEILDAFHERLDRLEEHVPESIEDMIEGLAEESAATNARSEYVARIRKARMERENLRKEMASDYTGEGEEEENQDDDEDGMLNDLRREMEAYENANQSK</sequence>
<organism evidence="2 3">
    <name type="scientific">Fusarium heterosporum</name>
    <dbReference type="NCBI Taxonomy" id="42747"/>
    <lineage>
        <taxon>Eukaryota</taxon>
        <taxon>Fungi</taxon>
        <taxon>Dikarya</taxon>
        <taxon>Ascomycota</taxon>
        <taxon>Pezizomycotina</taxon>
        <taxon>Sordariomycetes</taxon>
        <taxon>Hypocreomycetidae</taxon>
        <taxon>Hypocreales</taxon>
        <taxon>Nectriaceae</taxon>
        <taxon>Fusarium</taxon>
        <taxon>Fusarium heterosporum species complex</taxon>
    </lineage>
</organism>
<evidence type="ECO:0000313" key="3">
    <source>
        <dbReference type="Proteomes" id="UP000567885"/>
    </source>
</evidence>
<proteinExistence type="predicted"/>
<dbReference type="AlphaFoldDB" id="A0A8H5WR10"/>
<reference evidence="2 3" key="1">
    <citation type="submission" date="2020-05" db="EMBL/GenBank/DDBJ databases">
        <title>Identification and distribution of gene clusters putatively required for synthesis of sphingolipid metabolism inhibitors in phylogenetically diverse species of the filamentous fungus Fusarium.</title>
        <authorList>
            <person name="Kim H.-S."/>
            <person name="Busman M."/>
            <person name="Brown D.W."/>
            <person name="Divon H."/>
            <person name="Uhlig S."/>
            <person name="Proctor R.H."/>
        </authorList>
    </citation>
    <scope>NUCLEOTIDE SEQUENCE [LARGE SCALE GENOMIC DNA]</scope>
    <source>
        <strain evidence="2 3">NRRL 20693</strain>
    </source>
</reference>
<feature type="region of interest" description="Disordered" evidence="1">
    <location>
        <begin position="195"/>
        <end position="237"/>
    </location>
</feature>
<dbReference type="EMBL" id="JAAGWQ010000099">
    <property type="protein sequence ID" value="KAF5667805.1"/>
    <property type="molecule type" value="Genomic_DNA"/>
</dbReference>
<gene>
    <name evidence="2" type="ORF">FHETE_5574</name>
</gene>
<name>A0A8H5WR10_FUSHE</name>
<keyword evidence="3" id="KW-1185">Reference proteome</keyword>
<feature type="compositionally biased region" description="Acidic residues" evidence="1">
    <location>
        <begin position="204"/>
        <end position="219"/>
    </location>
</feature>